<proteinExistence type="predicted"/>
<evidence type="ECO:0000313" key="2">
    <source>
        <dbReference type="EMBL" id="KAF9443307.1"/>
    </source>
</evidence>
<gene>
    <name evidence="2" type="ORF">P691DRAFT_788221</name>
</gene>
<name>A0A9P5X4N2_9AGAR</name>
<organism evidence="2 3">
    <name type="scientific">Macrolepiota fuliginosa MF-IS2</name>
    <dbReference type="NCBI Taxonomy" id="1400762"/>
    <lineage>
        <taxon>Eukaryota</taxon>
        <taxon>Fungi</taxon>
        <taxon>Dikarya</taxon>
        <taxon>Basidiomycota</taxon>
        <taxon>Agaricomycotina</taxon>
        <taxon>Agaricomycetes</taxon>
        <taxon>Agaricomycetidae</taxon>
        <taxon>Agaricales</taxon>
        <taxon>Agaricineae</taxon>
        <taxon>Agaricaceae</taxon>
        <taxon>Macrolepiota</taxon>
    </lineage>
</organism>
<evidence type="ECO:0000313" key="3">
    <source>
        <dbReference type="Proteomes" id="UP000807342"/>
    </source>
</evidence>
<keyword evidence="1" id="KW-0812">Transmembrane</keyword>
<reference evidence="2" key="1">
    <citation type="submission" date="2020-11" db="EMBL/GenBank/DDBJ databases">
        <authorList>
            <consortium name="DOE Joint Genome Institute"/>
            <person name="Ahrendt S."/>
            <person name="Riley R."/>
            <person name="Andreopoulos W."/>
            <person name="Labutti K."/>
            <person name="Pangilinan J."/>
            <person name="Ruiz-Duenas F.J."/>
            <person name="Barrasa J.M."/>
            <person name="Sanchez-Garcia M."/>
            <person name="Camarero S."/>
            <person name="Miyauchi S."/>
            <person name="Serrano A."/>
            <person name="Linde D."/>
            <person name="Babiker R."/>
            <person name="Drula E."/>
            <person name="Ayuso-Fernandez I."/>
            <person name="Pacheco R."/>
            <person name="Padilla G."/>
            <person name="Ferreira P."/>
            <person name="Barriuso J."/>
            <person name="Kellner H."/>
            <person name="Castanera R."/>
            <person name="Alfaro M."/>
            <person name="Ramirez L."/>
            <person name="Pisabarro A.G."/>
            <person name="Kuo A."/>
            <person name="Tritt A."/>
            <person name="Lipzen A."/>
            <person name="He G."/>
            <person name="Yan M."/>
            <person name="Ng V."/>
            <person name="Cullen D."/>
            <person name="Martin F."/>
            <person name="Rosso M.-N."/>
            <person name="Henrissat B."/>
            <person name="Hibbett D."/>
            <person name="Martinez A.T."/>
            <person name="Grigoriev I.V."/>
        </authorList>
    </citation>
    <scope>NUCLEOTIDE SEQUENCE</scope>
    <source>
        <strain evidence="2">MF-IS2</strain>
    </source>
</reference>
<evidence type="ECO:0000256" key="1">
    <source>
        <dbReference type="SAM" id="Phobius"/>
    </source>
</evidence>
<dbReference type="EMBL" id="MU151491">
    <property type="protein sequence ID" value="KAF9443307.1"/>
    <property type="molecule type" value="Genomic_DNA"/>
</dbReference>
<keyword evidence="1" id="KW-0472">Membrane</keyword>
<dbReference type="AlphaFoldDB" id="A0A9P5X4N2"/>
<keyword evidence="3" id="KW-1185">Reference proteome</keyword>
<accession>A0A9P5X4N2</accession>
<dbReference type="Proteomes" id="UP000807342">
    <property type="component" value="Unassembled WGS sequence"/>
</dbReference>
<comment type="caution">
    <text evidence="2">The sequence shown here is derived from an EMBL/GenBank/DDBJ whole genome shotgun (WGS) entry which is preliminary data.</text>
</comment>
<sequence length="189" mass="21124">YMPFINVPIVLTFGLNKDLGVERCKVLYMCIAFIFTLQTWVVWGKQKCMALGLAVCYIAMWVVILVITGLYLWTAVFMPSLVPQLMGCIKQSPSVLMSGSYIAKTVYNAIMLVLILIPGVSAFKSGLPSLGLIRVIYRDSAPFTPEFLYLADTMTVAPQYIKQRSKGHHITPPAHIYCSVMVFDTEEPT</sequence>
<keyword evidence="1" id="KW-1133">Transmembrane helix</keyword>
<feature type="transmembrane region" description="Helical" evidence="1">
    <location>
        <begin position="105"/>
        <end position="123"/>
    </location>
</feature>
<protein>
    <submittedName>
        <fullName evidence="2">Uncharacterized protein</fullName>
    </submittedName>
</protein>
<dbReference type="OrthoDB" id="2958007at2759"/>
<feature type="transmembrane region" description="Helical" evidence="1">
    <location>
        <begin position="26"/>
        <end position="43"/>
    </location>
</feature>
<feature type="transmembrane region" description="Helical" evidence="1">
    <location>
        <begin position="50"/>
        <end position="73"/>
    </location>
</feature>
<feature type="non-terminal residue" evidence="2">
    <location>
        <position position="1"/>
    </location>
</feature>